<dbReference type="AlphaFoldDB" id="B9N2Y3"/>
<evidence type="ECO:0000313" key="1">
    <source>
        <dbReference type="EMBL" id="PNT55499.1"/>
    </source>
</evidence>
<name>B9N2Y3_POPTR</name>
<gene>
    <name evidence="1" type="ORF">POPTR_001G195800</name>
</gene>
<dbReference type="HOGENOM" id="CLU_1463623_0_0_1"/>
<organism evidence="1 2">
    <name type="scientific">Populus trichocarpa</name>
    <name type="common">Western balsam poplar</name>
    <name type="synonym">Populus balsamifera subsp. trichocarpa</name>
    <dbReference type="NCBI Taxonomy" id="3694"/>
    <lineage>
        <taxon>Eukaryota</taxon>
        <taxon>Viridiplantae</taxon>
        <taxon>Streptophyta</taxon>
        <taxon>Embryophyta</taxon>
        <taxon>Tracheophyta</taxon>
        <taxon>Spermatophyta</taxon>
        <taxon>Magnoliopsida</taxon>
        <taxon>eudicotyledons</taxon>
        <taxon>Gunneridae</taxon>
        <taxon>Pentapetalae</taxon>
        <taxon>rosids</taxon>
        <taxon>fabids</taxon>
        <taxon>Malpighiales</taxon>
        <taxon>Salicaceae</taxon>
        <taxon>Saliceae</taxon>
        <taxon>Populus</taxon>
    </lineage>
</organism>
<evidence type="ECO:0000313" key="2">
    <source>
        <dbReference type="Proteomes" id="UP000006729"/>
    </source>
</evidence>
<proteinExistence type="predicted"/>
<sequence length="185" mass="20794">MARSVTSPLLLHFYTGNVAHHFHGWEIGAIKVSVFCPFALSWLSFGWILWKPMSREAELWWKTDLGSVREGRSVAEKGKVCGSGGVRVASLWEKEGAGLRVLKNGDGEESPSLALGVGEKEREMGLVCWLGLEDERKTDRGREVGWWTVVLSWLQGRATVRERKRVRGCLRLIWVYGGGSVLLRQ</sequence>
<dbReference type="InParanoid" id="B9N2Y3"/>
<protein>
    <submittedName>
        <fullName evidence="1">Uncharacterized protein</fullName>
    </submittedName>
</protein>
<accession>B9N2Y3</accession>
<dbReference type="EMBL" id="CM009290">
    <property type="protein sequence ID" value="PNT55499.1"/>
    <property type="molecule type" value="Genomic_DNA"/>
</dbReference>
<dbReference type="Proteomes" id="UP000006729">
    <property type="component" value="Chromosome 1"/>
</dbReference>
<reference evidence="1 2" key="1">
    <citation type="journal article" date="2006" name="Science">
        <title>The genome of black cottonwood, Populus trichocarpa (Torr. &amp; Gray).</title>
        <authorList>
            <person name="Tuskan G.A."/>
            <person name="Difazio S."/>
            <person name="Jansson S."/>
            <person name="Bohlmann J."/>
            <person name="Grigoriev I."/>
            <person name="Hellsten U."/>
            <person name="Putnam N."/>
            <person name="Ralph S."/>
            <person name="Rombauts S."/>
            <person name="Salamov A."/>
            <person name="Schein J."/>
            <person name="Sterck L."/>
            <person name="Aerts A."/>
            <person name="Bhalerao R.R."/>
            <person name="Bhalerao R.P."/>
            <person name="Blaudez D."/>
            <person name="Boerjan W."/>
            <person name="Brun A."/>
            <person name="Brunner A."/>
            <person name="Busov V."/>
            <person name="Campbell M."/>
            <person name="Carlson J."/>
            <person name="Chalot M."/>
            <person name="Chapman J."/>
            <person name="Chen G.L."/>
            <person name="Cooper D."/>
            <person name="Coutinho P.M."/>
            <person name="Couturier J."/>
            <person name="Covert S."/>
            <person name="Cronk Q."/>
            <person name="Cunningham R."/>
            <person name="Davis J."/>
            <person name="Degroeve S."/>
            <person name="Dejardin A."/>
            <person name="Depamphilis C."/>
            <person name="Detter J."/>
            <person name="Dirks B."/>
            <person name="Dubchak I."/>
            <person name="Duplessis S."/>
            <person name="Ehlting J."/>
            <person name="Ellis B."/>
            <person name="Gendler K."/>
            <person name="Goodstein D."/>
            <person name="Gribskov M."/>
            <person name="Grimwood J."/>
            <person name="Groover A."/>
            <person name="Gunter L."/>
            <person name="Hamberger B."/>
            <person name="Heinze B."/>
            <person name="Helariutta Y."/>
            <person name="Henrissat B."/>
            <person name="Holligan D."/>
            <person name="Holt R."/>
            <person name="Huang W."/>
            <person name="Islam-Faridi N."/>
            <person name="Jones S."/>
            <person name="Jones-Rhoades M."/>
            <person name="Jorgensen R."/>
            <person name="Joshi C."/>
            <person name="Kangasjarvi J."/>
            <person name="Karlsson J."/>
            <person name="Kelleher C."/>
            <person name="Kirkpatrick R."/>
            <person name="Kirst M."/>
            <person name="Kohler A."/>
            <person name="Kalluri U."/>
            <person name="Larimer F."/>
            <person name="Leebens-Mack J."/>
            <person name="Leple J.C."/>
            <person name="Locascio P."/>
            <person name="Lou Y."/>
            <person name="Lucas S."/>
            <person name="Martin F."/>
            <person name="Montanini B."/>
            <person name="Napoli C."/>
            <person name="Nelson D.R."/>
            <person name="Nelson C."/>
            <person name="Nieminen K."/>
            <person name="Nilsson O."/>
            <person name="Pereda V."/>
            <person name="Peter G."/>
            <person name="Philippe R."/>
            <person name="Pilate G."/>
            <person name="Poliakov A."/>
            <person name="Razumovskaya J."/>
            <person name="Richardson P."/>
            <person name="Rinaldi C."/>
            <person name="Ritland K."/>
            <person name="Rouze P."/>
            <person name="Ryaboy D."/>
            <person name="Schmutz J."/>
            <person name="Schrader J."/>
            <person name="Segerman B."/>
            <person name="Shin H."/>
            <person name="Siddiqui A."/>
            <person name="Sterky F."/>
            <person name="Terry A."/>
            <person name="Tsai C.J."/>
            <person name="Uberbacher E."/>
            <person name="Unneberg P."/>
            <person name="Vahala J."/>
            <person name="Wall K."/>
            <person name="Wessler S."/>
            <person name="Yang G."/>
            <person name="Yin T."/>
            <person name="Douglas C."/>
            <person name="Marra M."/>
            <person name="Sandberg G."/>
            <person name="Van de Peer Y."/>
            <person name="Rokhsar D."/>
        </authorList>
    </citation>
    <scope>NUCLEOTIDE SEQUENCE [LARGE SCALE GENOMIC DNA]</scope>
    <source>
        <strain evidence="2">cv. Nisqually</strain>
    </source>
</reference>
<keyword evidence="2" id="KW-1185">Reference proteome</keyword>